<feature type="domain" description="Vitamin K epoxide reductase" evidence="11">
    <location>
        <begin position="31"/>
        <end position="172"/>
    </location>
</feature>
<dbReference type="Proteomes" id="UP001205867">
    <property type="component" value="Unassembled WGS sequence"/>
</dbReference>
<name>A0AAP3EVE5_MICLU</name>
<feature type="transmembrane region" description="Helical" evidence="10">
    <location>
        <begin position="191"/>
        <end position="218"/>
    </location>
</feature>
<feature type="transmembrane region" description="Helical" evidence="10">
    <location>
        <begin position="94"/>
        <end position="113"/>
    </location>
</feature>
<feature type="transmembrane region" description="Helical" evidence="10">
    <location>
        <begin position="120"/>
        <end position="141"/>
    </location>
</feature>
<gene>
    <name evidence="12" type="ORF">M3A82_011800</name>
</gene>
<evidence type="ECO:0000256" key="4">
    <source>
        <dbReference type="ARBA" id="ARBA00022719"/>
    </source>
</evidence>
<dbReference type="RefSeq" id="WP_144824158.1">
    <property type="nucleotide sequence ID" value="NZ_JBIQED010000002.1"/>
</dbReference>
<dbReference type="CDD" id="cd12922">
    <property type="entry name" value="VKOR_5"/>
    <property type="match status" value="1"/>
</dbReference>
<dbReference type="GO" id="GO:0016020">
    <property type="term" value="C:membrane"/>
    <property type="evidence" value="ECO:0007669"/>
    <property type="project" value="UniProtKB-SubCell"/>
</dbReference>
<dbReference type="Gene3D" id="1.20.1440.130">
    <property type="entry name" value="VKOR domain"/>
    <property type="match status" value="1"/>
</dbReference>
<evidence type="ECO:0000256" key="9">
    <source>
        <dbReference type="ARBA" id="ARBA00023284"/>
    </source>
</evidence>
<keyword evidence="9" id="KW-0676">Redox-active center</keyword>
<keyword evidence="6" id="KW-0560">Oxidoreductase</keyword>
<dbReference type="InterPro" id="IPR038354">
    <property type="entry name" value="VKOR_sf"/>
</dbReference>
<evidence type="ECO:0000259" key="11">
    <source>
        <dbReference type="SMART" id="SM00756"/>
    </source>
</evidence>
<feature type="transmembrane region" description="Helical" evidence="10">
    <location>
        <begin position="147"/>
        <end position="170"/>
    </location>
</feature>
<evidence type="ECO:0000256" key="10">
    <source>
        <dbReference type="SAM" id="Phobius"/>
    </source>
</evidence>
<evidence type="ECO:0000256" key="1">
    <source>
        <dbReference type="ARBA" id="ARBA00004141"/>
    </source>
</evidence>
<reference evidence="12" key="1">
    <citation type="submission" date="2023-06" db="EMBL/GenBank/DDBJ databases">
        <title>lsaBGC provides a comprehensive framework for evolutionary analysis of biosynthetic gene clusters within focal taxa.</title>
        <authorList>
            <person name="Salamzade R."/>
            <person name="Sandstrom S."/>
            <person name="Kalan L.R."/>
        </authorList>
    </citation>
    <scope>NUCLEOTIDE SEQUENCE</scope>
    <source>
        <strain evidence="12">P3-SID899</strain>
    </source>
</reference>
<keyword evidence="5 10" id="KW-1133">Transmembrane helix</keyword>
<comment type="caution">
    <text evidence="12">The sequence shown here is derived from an EMBL/GenBank/DDBJ whole genome shotgun (WGS) entry which is preliminary data.</text>
</comment>
<dbReference type="GO" id="GO:0016491">
    <property type="term" value="F:oxidoreductase activity"/>
    <property type="evidence" value="ECO:0007669"/>
    <property type="project" value="UniProtKB-KW"/>
</dbReference>
<comment type="similarity">
    <text evidence="2">Belongs to the VKOR family.</text>
</comment>
<dbReference type="GO" id="GO:0048038">
    <property type="term" value="F:quinone binding"/>
    <property type="evidence" value="ECO:0007669"/>
    <property type="project" value="UniProtKB-KW"/>
</dbReference>
<accession>A0AAP3EVE5</accession>
<keyword evidence="3 10" id="KW-0812">Transmembrane</keyword>
<evidence type="ECO:0000256" key="8">
    <source>
        <dbReference type="ARBA" id="ARBA00023157"/>
    </source>
</evidence>
<organism evidence="12 13">
    <name type="scientific">Micrococcus luteus</name>
    <name type="common">Micrococcus lysodeikticus</name>
    <dbReference type="NCBI Taxonomy" id="1270"/>
    <lineage>
        <taxon>Bacteria</taxon>
        <taxon>Bacillati</taxon>
        <taxon>Actinomycetota</taxon>
        <taxon>Actinomycetes</taxon>
        <taxon>Micrococcales</taxon>
        <taxon>Micrococcaceae</taxon>
        <taxon>Micrococcus</taxon>
    </lineage>
</organism>
<dbReference type="Pfam" id="PF07884">
    <property type="entry name" value="VKOR"/>
    <property type="match status" value="1"/>
</dbReference>
<keyword evidence="7 10" id="KW-0472">Membrane</keyword>
<evidence type="ECO:0000256" key="2">
    <source>
        <dbReference type="ARBA" id="ARBA00006214"/>
    </source>
</evidence>
<dbReference type="EMBL" id="JALXKZ020000052">
    <property type="protein sequence ID" value="MCV7630010.1"/>
    <property type="molecule type" value="Genomic_DNA"/>
</dbReference>
<evidence type="ECO:0000256" key="7">
    <source>
        <dbReference type="ARBA" id="ARBA00023136"/>
    </source>
</evidence>
<dbReference type="SMART" id="SM00756">
    <property type="entry name" value="VKc"/>
    <property type="match status" value="1"/>
</dbReference>
<dbReference type="InterPro" id="IPR041714">
    <property type="entry name" value="VKOR_Actinobacteria"/>
</dbReference>
<keyword evidence="4" id="KW-0874">Quinone</keyword>
<evidence type="ECO:0000256" key="3">
    <source>
        <dbReference type="ARBA" id="ARBA00022692"/>
    </source>
</evidence>
<evidence type="ECO:0000256" key="5">
    <source>
        <dbReference type="ARBA" id="ARBA00022989"/>
    </source>
</evidence>
<evidence type="ECO:0000256" key="6">
    <source>
        <dbReference type="ARBA" id="ARBA00023002"/>
    </source>
</evidence>
<feature type="transmembrane region" description="Helical" evidence="10">
    <location>
        <begin position="34"/>
        <end position="54"/>
    </location>
</feature>
<comment type="subcellular location">
    <subcellularLocation>
        <location evidence="1">Membrane</location>
        <topology evidence="1">Multi-pass membrane protein</topology>
    </subcellularLocation>
</comment>
<evidence type="ECO:0000313" key="12">
    <source>
        <dbReference type="EMBL" id="MCV7630010.1"/>
    </source>
</evidence>
<sequence length="219" mass="23811">MPATPLTDDVRLSPADDVPAEEARLTWYARPAGTAALLLITSLVALTATIVIIVERALLTADPTHRTSCDLNPWVSCGQVMQSWQAHTFGFPNTYIGVVAFSVLITVAVSLLAGARFARWYWLLMNAGILAGFAFCVWLWYSAVYSIGTLCLYCMIVWAMVIAQLVLVTSRNLQTGTLPAPASLVRLARELAWPVIVLLYVLVFASILLELGLGVIGID</sequence>
<dbReference type="InterPro" id="IPR012932">
    <property type="entry name" value="VKOR"/>
</dbReference>
<dbReference type="AlphaFoldDB" id="A0AAP3EVE5"/>
<protein>
    <submittedName>
        <fullName evidence="12">Vitamin K epoxide reductase family protein</fullName>
    </submittedName>
</protein>
<proteinExistence type="inferred from homology"/>
<evidence type="ECO:0000313" key="13">
    <source>
        <dbReference type="Proteomes" id="UP001205867"/>
    </source>
</evidence>
<keyword evidence="8" id="KW-1015">Disulfide bond</keyword>